<gene>
    <name evidence="1" type="ORF">ACFSAH_01190</name>
</gene>
<dbReference type="EMBL" id="JBHUDG010000002">
    <property type="protein sequence ID" value="MFD1628467.1"/>
    <property type="molecule type" value="Genomic_DNA"/>
</dbReference>
<dbReference type="Proteomes" id="UP001597118">
    <property type="component" value="Unassembled WGS sequence"/>
</dbReference>
<keyword evidence="2" id="KW-1185">Reference proteome</keyword>
<dbReference type="RefSeq" id="WP_379660854.1">
    <property type="nucleotide sequence ID" value="NZ_JBHUDG010000002.1"/>
</dbReference>
<dbReference type="CDD" id="cd15482">
    <property type="entry name" value="Sialidase_non-viral"/>
    <property type="match status" value="1"/>
</dbReference>
<protein>
    <submittedName>
        <fullName evidence="1">Exo-alpha-sialidase</fullName>
    </submittedName>
</protein>
<evidence type="ECO:0000313" key="1">
    <source>
        <dbReference type="EMBL" id="MFD1628467.1"/>
    </source>
</evidence>
<evidence type="ECO:0000313" key="2">
    <source>
        <dbReference type="Proteomes" id="UP001597118"/>
    </source>
</evidence>
<proteinExistence type="predicted"/>
<comment type="caution">
    <text evidence="1">The sequence shown here is derived from an EMBL/GenBank/DDBJ whole genome shotgun (WGS) entry which is preliminary data.</text>
</comment>
<sequence length="395" mass="44513">MSILVSIGGALSVFSQSADYKNVPGTVIAYREADGGQYIGSPGICILPNGNYIATHDLFGKQSTEFTSAISKVYLSVNKGKSWKEVATLEGQFWSKPFVHKGALYILGTDKHHGNVVIKKSTDGGYNWTKPTDAKSGLLMEGEFHCAPMPLVSHNGYLWRAMERADGEIKKWGLRYGTFMMSVKEDADLLDAASWRHTNNLPYDSTYLNGDFGAWIEGNAVLTPERKIVNLLRVHNPKDRENEYAAIVNISEDGLTSSFDKETGFIKFPGGGKKFTIHFDKKSKRYLAIVNYVPAEFRGKVQLDRIRNTQALVSSPDLKNWTVHQVLLQHQDTKKHGFNYVDWEFQGKDIVFVSRTAYDFGNKSAKNYHDANFLTFHRLKNYQKTLKKTIDSISQ</sequence>
<dbReference type="Gene3D" id="2.120.10.10">
    <property type="match status" value="1"/>
</dbReference>
<name>A0ABW4I7S2_9SPHI</name>
<dbReference type="SUPFAM" id="SSF50939">
    <property type="entry name" value="Sialidases"/>
    <property type="match status" value="1"/>
</dbReference>
<organism evidence="1 2">
    <name type="scientific">Pseudopedobacter beijingensis</name>
    <dbReference type="NCBI Taxonomy" id="1207056"/>
    <lineage>
        <taxon>Bacteria</taxon>
        <taxon>Pseudomonadati</taxon>
        <taxon>Bacteroidota</taxon>
        <taxon>Sphingobacteriia</taxon>
        <taxon>Sphingobacteriales</taxon>
        <taxon>Sphingobacteriaceae</taxon>
        <taxon>Pseudopedobacter</taxon>
    </lineage>
</organism>
<dbReference type="InterPro" id="IPR036278">
    <property type="entry name" value="Sialidase_sf"/>
</dbReference>
<reference evidence="2" key="1">
    <citation type="journal article" date="2019" name="Int. J. Syst. Evol. Microbiol.">
        <title>The Global Catalogue of Microorganisms (GCM) 10K type strain sequencing project: providing services to taxonomists for standard genome sequencing and annotation.</title>
        <authorList>
            <consortium name="The Broad Institute Genomics Platform"/>
            <consortium name="The Broad Institute Genome Sequencing Center for Infectious Disease"/>
            <person name="Wu L."/>
            <person name="Ma J."/>
        </authorList>
    </citation>
    <scope>NUCLEOTIDE SEQUENCE [LARGE SCALE GENOMIC DNA]</scope>
    <source>
        <strain evidence="2">CCUG 53762</strain>
    </source>
</reference>
<accession>A0ABW4I7S2</accession>